<evidence type="ECO:0000313" key="1">
    <source>
        <dbReference type="EMBL" id="RIA82161.1"/>
    </source>
</evidence>
<evidence type="ECO:0000313" key="2">
    <source>
        <dbReference type="Proteomes" id="UP000265703"/>
    </source>
</evidence>
<reference evidence="1 2" key="1">
    <citation type="submission" date="2018-06" db="EMBL/GenBank/DDBJ databases">
        <title>Comparative genomics reveals the genomic features of Rhizophagus irregularis, R. cerebriforme, R. diaphanum and Gigaspora rosea, and their symbiotic lifestyle signature.</title>
        <authorList>
            <person name="Morin E."/>
            <person name="San Clemente H."/>
            <person name="Chen E.C.H."/>
            <person name="De La Providencia I."/>
            <person name="Hainaut M."/>
            <person name="Kuo A."/>
            <person name="Kohler A."/>
            <person name="Murat C."/>
            <person name="Tang N."/>
            <person name="Roy S."/>
            <person name="Loubradou J."/>
            <person name="Henrissat B."/>
            <person name="Grigoriev I.V."/>
            <person name="Corradi N."/>
            <person name="Roux C."/>
            <person name="Martin F.M."/>
        </authorList>
    </citation>
    <scope>NUCLEOTIDE SEQUENCE [LARGE SCALE GENOMIC DNA]</scope>
    <source>
        <strain evidence="1 2">DAOM 227022</strain>
    </source>
</reference>
<dbReference type="Proteomes" id="UP000265703">
    <property type="component" value="Unassembled WGS sequence"/>
</dbReference>
<organism evidence="1 2">
    <name type="scientific">Glomus cerebriforme</name>
    <dbReference type="NCBI Taxonomy" id="658196"/>
    <lineage>
        <taxon>Eukaryota</taxon>
        <taxon>Fungi</taxon>
        <taxon>Fungi incertae sedis</taxon>
        <taxon>Mucoromycota</taxon>
        <taxon>Glomeromycotina</taxon>
        <taxon>Glomeromycetes</taxon>
        <taxon>Glomerales</taxon>
        <taxon>Glomeraceae</taxon>
        <taxon>Glomus</taxon>
    </lineage>
</organism>
<evidence type="ECO:0008006" key="3">
    <source>
        <dbReference type="Google" id="ProtNLM"/>
    </source>
</evidence>
<keyword evidence="2" id="KW-1185">Reference proteome</keyword>
<protein>
    <recommendedName>
        <fullName evidence="3">HNH domain-containing protein</fullName>
    </recommendedName>
</protein>
<name>A0A397SHB8_9GLOM</name>
<comment type="caution">
    <text evidence="1">The sequence shown here is derived from an EMBL/GenBank/DDBJ whole genome shotgun (WGS) entry which is preliminary data.</text>
</comment>
<dbReference type="OrthoDB" id="5511684at2759"/>
<dbReference type="STRING" id="658196.A0A397SHB8"/>
<accession>A0A397SHB8</accession>
<proteinExistence type="predicted"/>
<dbReference type="EMBL" id="QKYT01000698">
    <property type="protein sequence ID" value="RIA82161.1"/>
    <property type="molecule type" value="Genomic_DNA"/>
</dbReference>
<sequence>MFRCNIKKIAWYLSRNLANQIAHDSIQLNFKSKGLGHVGDTYHLEDKSNFCVCCAAIENLTMHHVVPDMYRRHMPEIVKSHASHDVLLICINCHTSYEKAASELKKKIAIDFNVPLNGQRRIRLEYNIKIKKAASALNRIGIPEDRIQELKNIVFTWHQQITDKTENDKLEGIIEKALMLPDYEKNNEFVEQGKYVVNQLLKDCFYITGLEDGSTRMRWPKLEDFIYLWREHFLKIMRPRFLSQYWKVDDKIYIE</sequence>
<gene>
    <name evidence="1" type="ORF">C1645_700324</name>
</gene>
<dbReference type="AlphaFoldDB" id="A0A397SHB8"/>